<reference evidence="1 2" key="1">
    <citation type="submission" date="2020-08" db="EMBL/GenBank/DDBJ databases">
        <authorList>
            <person name="Liu C."/>
            <person name="Sun Q."/>
        </authorList>
    </citation>
    <scope>NUCLEOTIDE SEQUENCE [LARGE SCALE GENOMIC DNA]</scope>
    <source>
        <strain evidence="1 2">NSJ-4</strain>
    </source>
</reference>
<dbReference type="KEGG" id="wcp:H9Q76_09305"/>
<evidence type="ECO:0000313" key="1">
    <source>
        <dbReference type="EMBL" id="QNL98938.1"/>
    </source>
</evidence>
<dbReference type="AlphaFoldDB" id="A0A7G9FK57"/>
<keyword evidence="2" id="KW-1185">Reference proteome</keyword>
<gene>
    <name evidence="1" type="ORF">H9Q76_09305</name>
</gene>
<dbReference type="EMBL" id="CP060632">
    <property type="protein sequence ID" value="QNL98938.1"/>
    <property type="molecule type" value="Genomic_DNA"/>
</dbReference>
<organism evidence="1 2">
    <name type="scientific">Wujia chipingensis</name>
    <dbReference type="NCBI Taxonomy" id="2763670"/>
    <lineage>
        <taxon>Bacteria</taxon>
        <taxon>Bacillati</taxon>
        <taxon>Bacillota</taxon>
        <taxon>Clostridia</taxon>
        <taxon>Lachnospirales</taxon>
        <taxon>Lachnospiraceae</taxon>
        <taxon>Wujia</taxon>
    </lineage>
</organism>
<accession>A0A7G9FK57</accession>
<proteinExistence type="predicted"/>
<dbReference type="RefSeq" id="WP_118544793.1">
    <property type="nucleotide sequence ID" value="NZ_CP060632.1"/>
</dbReference>
<name>A0A7G9FK57_9FIRM</name>
<sequence>MEMSKMKRCAIMGIMQAPNLQQKEMIYESFEKLLKDCRIILFDQKCSNFGESFSNKKIGSCWIWGIGDYTQTWILGLNDKFIKVGKTIDLDLNILTYINKLMIGRKINIDIDDFIEYLNYLKREKFQIGVTTALMERVKTNIDLNIFAEMIQSYVKLDNIMYVNKNIEDINLSECDYKRVKELYDKSLEQIDDQIRQYDILCCCVMKAYLIKTFDKEQEKNKKVEKFIEYCLNEINCYSEKEIVVLSLYILDDYRTNRAFKKIKNNEDVIKNILNVTWDLYHIRLIEQIMLYDNLNKKDEIILSYFGTADKGLIDVMQINPAKAVVIMDNKIYIIHQINIENVCKKQELLDNAYNNDYLREKKIKNINFSEMRKQLEFQILSKVCN</sequence>
<protein>
    <submittedName>
        <fullName evidence="1">Uncharacterized protein</fullName>
    </submittedName>
</protein>
<evidence type="ECO:0000313" key="2">
    <source>
        <dbReference type="Proteomes" id="UP000515819"/>
    </source>
</evidence>
<dbReference type="Proteomes" id="UP000515819">
    <property type="component" value="Chromosome"/>
</dbReference>